<feature type="transmembrane region" description="Helical" evidence="2">
    <location>
        <begin position="23"/>
        <end position="52"/>
    </location>
</feature>
<dbReference type="InterPro" id="IPR053018">
    <property type="entry name" value="Elsinochrome_Biosynth-Asso"/>
</dbReference>
<reference evidence="3" key="1">
    <citation type="submission" date="2019-04" db="EMBL/GenBank/DDBJ databases">
        <authorList>
            <person name="Melise S."/>
            <person name="Noan J."/>
            <person name="Okalmin O."/>
        </authorList>
    </citation>
    <scope>NUCLEOTIDE SEQUENCE</scope>
    <source>
        <strain evidence="3">FN9</strain>
    </source>
</reference>
<organism evidence="3">
    <name type="scientific">Gibberella zeae</name>
    <name type="common">Wheat head blight fungus</name>
    <name type="synonym">Fusarium graminearum</name>
    <dbReference type="NCBI Taxonomy" id="5518"/>
    <lineage>
        <taxon>Eukaryota</taxon>
        <taxon>Fungi</taxon>
        <taxon>Dikarya</taxon>
        <taxon>Ascomycota</taxon>
        <taxon>Pezizomycotina</taxon>
        <taxon>Sordariomycetes</taxon>
        <taxon>Hypocreomycetidae</taxon>
        <taxon>Hypocreales</taxon>
        <taxon>Nectriaceae</taxon>
        <taxon>Fusarium</taxon>
    </lineage>
</organism>
<keyword evidence="2" id="KW-1133">Transmembrane helix</keyword>
<feature type="compositionally biased region" description="Polar residues" evidence="1">
    <location>
        <begin position="100"/>
        <end position="112"/>
    </location>
</feature>
<feature type="transmembrane region" description="Helical" evidence="2">
    <location>
        <begin position="258"/>
        <end position="276"/>
    </location>
</feature>
<accession>A0A4E9EEU2</accession>
<sequence length="505" mass="56771">MYASYLVDQKVCKALKDVVDSDVAGWGVITAFTAAIFLNLCAIVTAYLLFALPTTRYQPVDRLFLEIIGIHIPHDQSTSDHHTNTQKHEGTASAPPTPDSPEQSTVSRPISESTHRVTTGRKWSSASKALILGMSDQQLFTGMALIIPMLLMTGGLHGLNESLSVYSFKVVTMLAYFSFIIQLCSLTVIPDGVSEKQTLRYFRASVMLLFLLLLISCMVISQSVTFRFNSNVSVKCALQNLHMVDPQRPGYTVFSDEAIIFFNLLVLIAIIVLEYLRRVRGLLNPDSRDSDNITMPMNEPTNDSAIELTTNSATKAITNPIDTGTMEHRFWLHLGLENFESSFLLELIWMLFYFTFGLANLCKFLVDQQADIGAIEPSFGQLVPIFLLAHPFISASEAFPKPSFNLNRSSTLQRQDIPSPFASKATLLCVVFVYASILVIWALMFAAVIPDAYPLTALACLYTAVTHRRIYWKYVRKFFNAVWIFLKFLCNFTMHYWDSCKKKTT</sequence>
<feature type="transmembrane region" description="Helical" evidence="2">
    <location>
        <begin position="421"/>
        <end position="446"/>
    </location>
</feature>
<feature type="transmembrane region" description="Helical" evidence="2">
    <location>
        <begin position="478"/>
        <end position="497"/>
    </location>
</feature>
<evidence type="ECO:0000256" key="1">
    <source>
        <dbReference type="SAM" id="MobiDB-lite"/>
    </source>
</evidence>
<evidence type="ECO:0000313" key="3">
    <source>
        <dbReference type="EMBL" id="VIO61245.1"/>
    </source>
</evidence>
<feature type="region of interest" description="Disordered" evidence="1">
    <location>
        <begin position="76"/>
        <end position="120"/>
    </location>
</feature>
<keyword evidence="2" id="KW-0812">Transmembrane</keyword>
<dbReference type="EMBL" id="CAAKMV010000152">
    <property type="protein sequence ID" value="VIO61245.1"/>
    <property type="molecule type" value="Genomic_DNA"/>
</dbReference>
<gene>
    <name evidence="3" type="ORF">FUG_LOCUS431377</name>
</gene>
<keyword evidence="2" id="KW-0472">Membrane</keyword>
<feature type="transmembrane region" description="Helical" evidence="2">
    <location>
        <begin position="139"/>
        <end position="159"/>
    </location>
</feature>
<dbReference type="PANTHER" id="PTHR37577">
    <property type="entry name" value="INTEGRAL MEMBRANE PROTEIN"/>
    <property type="match status" value="1"/>
</dbReference>
<dbReference type="AlphaFoldDB" id="A0A4E9EEU2"/>
<feature type="transmembrane region" description="Helical" evidence="2">
    <location>
        <begin position="201"/>
        <end position="221"/>
    </location>
</feature>
<dbReference type="PANTHER" id="PTHR37577:SF1">
    <property type="entry name" value="INTEGRAL MEMBRANE PROTEIN"/>
    <property type="match status" value="1"/>
</dbReference>
<feature type="compositionally biased region" description="Basic and acidic residues" evidence="1">
    <location>
        <begin position="76"/>
        <end position="90"/>
    </location>
</feature>
<protein>
    <submittedName>
        <fullName evidence="3">Uncharacterized protein</fullName>
    </submittedName>
</protein>
<proteinExistence type="predicted"/>
<feature type="transmembrane region" description="Helical" evidence="2">
    <location>
        <begin position="452"/>
        <end position="471"/>
    </location>
</feature>
<name>A0A4E9EEU2_GIBZA</name>
<feature type="transmembrane region" description="Helical" evidence="2">
    <location>
        <begin position="165"/>
        <end position="189"/>
    </location>
</feature>
<evidence type="ECO:0000256" key="2">
    <source>
        <dbReference type="SAM" id="Phobius"/>
    </source>
</evidence>